<reference evidence="3" key="2">
    <citation type="submission" date="2022-06" db="UniProtKB">
        <authorList>
            <consortium name="EnsemblMetazoa"/>
        </authorList>
    </citation>
    <scope>IDENTIFICATION</scope>
    <source>
        <strain evidence="3">DF5081</strain>
    </source>
</reference>
<protein>
    <submittedName>
        <fullName evidence="3">DOMON domain-containing protein</fullName>
    </submittedName>
</protein>
<dbReference type="Proteomes" id="UP000005237">
    <property type="component" value="Unassembled WGS sequence"/>
</dbReference>
<reference evidence="4" key="1">
    <citation type="submission" date="2010-08" db="EMBL/GenBank/DDBJ databases">
        <authorList>
            <consortium name="Caenorhabditis japonica Sequencing Consortium"/>
            <person name="Wilson R.K."/>
        </authorList>
    </citation>
    <scope>NUCLEOTIDE SEQUENCE [LARGE SCALE GENOMIC DNA]</scope>
    <source>
        <strain evidence="4">DF5081</strain>
    </source>
</reference>
<keyword evidence="4" id="KW-1185">Reference proteome</keyword>
<dbReference type="SMART" id="SM00664">
    <property type="entry name" value="DoH"/>
    <property type="match status" value="1"/>
</dbReference>
<dbReference type="Pfam" id="PF03351">
    <property type="entry name" value="DOMON"/>
    <property type="match status" value="1"/>
</dbReference>
<dbReference type="SUPFAM" id="SSF49344">
    <property type="entry name" value="CBD9-like"/>
    <property type="match status" value="1"/>
</dbReference>
<dbReference type="EnsemblMetazoa" id="CJA05336.1">
    <property type="protein sequence ID" value="CJA05336.1"/>
    <property type="gene ID" value="WBGene00124540"/>
</dbReference>
<keyword evidence="1" id="KW-0732">Signal</keyword>
<dbReference type="Gene3D" id="2.60.40.1210">
    <property type="entry name" value="Cellobiose dehydrogenase, cytochrome domain"/>
    <property type="match status" value="1"/>
</dbReference>
<name>A0A8R1DKM0_CAEJA</name>
<proteinExistence type="predicted"/>
<dbReference type="OMA" id="QNCQTWN"/>
<feature type="domain" description="DOMON" evidence="2">
    <location>
        <begin position="25"/>
        <end position="136"/>
    </location>
</feature>
<dbReference type="PANTHER" id="PTHR36516:SF2">
    <property type="entry name" value="DOMON DOMAIN-CONTAINING PROTEIN"/>
    <property type="match status" value="1"/>
</dbReference>
<accession>A0A8R1DKM0</accession>
<feature type="signal peptide" evidence="1">
    <location>
        <begin position="1"/>
        <end position="17"/>
    </location>
</feature>
<dbReference type="PROSITE" id="PS50836">
    <property type="entry name" value="DOMON"/>
    <property type="match status" value="1"/>
</dbReference>
<feature type="chain" id="PRO_5035835845" evidence="1">
    <location>
        <begin position="18"/>
        <end position="162"/>
    </location>
</feature>
<dbReference type="AlphaFoldDB" id="A0A8R1DKM0"/>
<dbReference type="PANTHER" id="PTHR36516">
    <property type="entry name" value="PROTEIN CBG04168-RELATED"/>
    <property type="match status" value="1"/>
</dbReference>
<evidence type="ECO:0000259" key="2">
    <source>
        <dbReference type="PROSITE" id="PS50836"/>
    </source>
</evidence>
<sequence length="162" mass="17883">MFSQFLLIALSIGLGSTSTCNFSNGGVRANWKIVNRSLQIHYTNARISNNQWTAIGFGPGMQNLNVIVFLVQNGRVQVRTGKTNGYRAPTFDNRSSVNVHSSNISGTTLNVLITVPLNFNGMNLLNCQTWNFVQTGQLMNGQLSRHTTTPFRVNNVCASQCR</sequence>
<evidence type="ECO:0000313" key="3">
    <source>
        <dbReference type="EnsemblMetazoa" id="CJA05336.1"/>
    </source>
</evidence>
<organism evidence="3 4">
    <name type="scientific">Caenorhabditis japonica</name>
    <dbReference type="NCBI Taxonomy" id="281687"/>
    <lineage>
        <taxon>Eukaryota</taxon>
        <taxon>Metazoa</taxon>
        <taxon>Ecdysozoa</taxon>
        <taxon>Nematoda</taxon>
        <taxon>Chromadorea</taxon>
        <taxon>Rhabditida</taxon>
        <taxon>Rhabditina</taxon>
        <taxon>Rhabditomorpha</taxon>
        <taxon>Rhabditoidea</taxon>
        <taxon>Rhabditidae</taxon>
        <taxon>Peloderinae</taxon>
        <taxon>Caenorhabditis</taxon>
    </lineage>
</organism>
<dbReference type="InterPro" id="IPR005018">
    <property type="entry name" value="DOMON_domain"/>
</dbReference>
<evidence type="ECO:0000256" key="1">
    <source>
        <dbReference type="SAM" id="SignalP"/>
    </source>
</evidence>
<evidence type="ECO:0000313" key="4">
    <source>
        <dbReference type="Proteomes" id="UP000005237"/>
    </source>
</evidence>